<keyword evidence="2" id="KW-0597">Phosphoprotein</keyword>
<gene>
    <name evidence="4" type="ORF">EXY23_05720</name>
</gene>
<proteinExistence type="predicted"/>
<dbReference type="PANTHER" id="PTHR48111">
    <property type="entry name" value="REGULATOR OF RPOS"/>
    <property type="match status" value="1"/>
</dbReference>
<dbReference type="Proteomes" id="UP000295023">
    <property type="component" value="Unassembled WGS sequence"/>
</dbReference>
<feature type="modified residue" description="4-aspartylphosphate" evidence="2">
    <location>
        <position position="52"/>
    </location>
</feature>
<dbReference type="InterPro" id="IPR039420">
    <property type="entry name" value="WalR-like"/>
</dbReference>
<evidence type="ECO:0000256" key="1">
    <source>
        <dbReference type="ARBA" id="ARBA00023125"/>
    </source>
</evidence>
<protein>
    <submittedName>
        <fullName evidence="4">Response regulator</fullName>
    </submittedName>
</protein>
<dbReference type="AlphaFoldDB" id="A0A4R4DRU6"/>
<dbReference type="GO" id="GO:0005829">
    <property type="term" value="C:cytosol"/>
    <property type="evidence" value="ECO:0007669"/>
    <property type="project" value="TreeGrafter"/>
</dbReference>
<dbReference type="Pfam" id="PF00072">
    <property type="entry name" value="Response_reg"/>
    <property type="match status" value="1"/>
</dbReference>
<dbReference type="InterPro" id="IPR011006">
    <property type="entry name" value="CheY-like_superfamily"/>
</dbReference>
<dbReference type="SUPFAM" id="SSF52172">
    <property type="entry name" value="CheY-like"/>
    <property type="match status" value="1"/>
</dbReference>
<dbReference type="PROSITE" id="PS50110">
    <property type="entry name" value="RESPONSE_REGULATORY"/>
    <property type="match status" value="1"/>
</dbReference>
<organism evidence="4 5">
    <name type="scientific">Roseicella aquatilis</name>
    <dbReference type="NCBI Taxonomy" id="2527868"/>
    <lineage>
        <taxon>Bacteria</taxon>
        <taxon>Pseudomonadati</taxon>
        <taxon>Pseudomonadota</taxon>
        <taxon>Alphaproteobacteria</taxon>
        <taxon>Acetobacterales</taxon>
        <taxon>Roseomonadaceae</taxon>
        <taxon>Roseicella</taxon>
    </lineage>
</organism>
<accession>A0A4R4DRU6</accession>
<name>A0A4R4DRU6_9PROT</name>
<dbReference type="GO" id="GO:0000156">
    <property type="term" value="F:phosphorelay response regulator activity"/>
    <property type="evidence" value="ECO:0007669"/>
    <property type="project" value="TreeGrafter"/>
</dbReference>
<keyword evidence="1" id="KW-0238">DNA-binding</keyword>
<evidence type="ECO:0000313" key="5">
    <source>
        <dbReference type="Proteomes" id="UP000295023"/>
    </source>
</evidence>
<dbReference type="GO" id="GO:0000976">
    <property type="term" value="F:transcription cis-regulatory region binding"/>
    <property type="evidence" value="ECO:0007669"/>
    <property type="project" value="TreeGrafter"/>
</dbReference>
<comment type="caution">
    <text evidence="4">The sequence shown here is derived from an EMBL/GenBank/DDBJ whole genome shotgun (WGS) entry which is preliminary data.</text>
</comment>
<evidence type="ECO:0000256" key="2">
    <source>
        <dbReference type="PROSITE-ProRule" id="PRU00169"/>
    </source>
</evidence>
<feature type="domain" description="Response regulatory" evidence="3">
    <location>
        <begin position="2"/>
        <end position="112"/>
    </location>
</feature>
<reference evidence="4 5" key="1">
    <citation type="submission" date="2019-03" db="EMBL/GenBank/DDBJ databases">
        <title>Paracraurococcus aquatilis NE82 genome sequence.</title>
        <authorList>
            <person name="Zhao Y."/>
            <person name="Du Z."/>
        </authorList>
    </citation>
    <scope>NUCLEOTIDE SEQUENCE [LARGE SCALE GENOMIC DNA]</scope>
    <source>
        <strain evidence="4 5">NE82</strain>
    </source>
</reference>
<evidence type="ECO:0000313" key="4">
    <source>
        <dbReference type="EMBL" id="TCZ65019.1"/>
    </source>
</evidence>
<sequence>MRILVVEDEGLLALEAETFLERGGHTVVGIADTRTAALIRAGAAQPDLALVDLRLLDGNSGLDLAADLGALGVPVLFVTGNCPEKGGQGLALGCLHKPFDEGQLLAAVAVMGRLLQGEAVDPSTLPSNLHLYA</sequence>
<evidence type="ECO:0000259" key="3">
    <source>
        <dbReference type="PROSITE" id="PS50110"/>
    </source>
</evidence>
<dbReference type="EMBL" id="SKBM01000004">
    <property type="protein sequence ID" value="TCZ65019.1"/>
    <property type="molecule type" value="Genomic_DNA"/>
</dbReference>
<dbReference type="Gene3D" id="3.40.50.2300">
    <property type="match status" value="1"/>
</dbReference>
<keyword evidence="5" id="KW-1185">Reference proteome</keyword>
<dbReference type="SMART" id="SM00448">
    <property type="entry name" value="REC"/>
    <property type="match status" value="1"/>
</dbReference>
<dbReference type="GO" id="GO:0006355">
    <property type="term" value="P:regulation of DNA-templated transcription"/>
    <property type="evidence" value="ECO:0007669"/>
    <property type="project" value="TreeGrafter"/>
</dbReference>
<dbReference type="InterPro" id="IPR001789">
    <property type="entry name" value="Sig_transdc_resp-reg_receiver"/>
</dbReference>
<dbReference type="OrthoDB" id="7060229at2"/>
<dbReference type="PANTHER" id="PTHR48111:SF38">
    <property type="entry name" value="TWO-COMPONENT RESPONSE REGULATOR"/>
    <property type="match status" value="1"/>
</dbReference>
<dbReference type="GO" id="GO:0032993">
    <property type="term" value="C:protein-DNA complex"/>
    <property type="evidence" value="ECO:0007669"/>
    <property type="project" value="TreeGrafter"/>
</dbReference>